<feature type="transmembrane region" description="Helical" evidence="1">
    <location>
        <begin position="12"/>
        <end position="34"/>
    </location>
</feature>
<accession>A0A0K1LP39</accession>
<organism evidence="2 3">
    <name type="scientific">Klebsiella phage Matisse</name>
    <dbReference type="NCBI Taxonomy" id="1675607"/>
    <lineage>
        <taxon>Viruses</taxon>
        <taxon>Duplodnaviria</taxon>
        <taxon>Heunggongvirae</taxon>
        <taxon>Uroviricota</taxon>
        <taxon>Caudoviricetes</taxon>
        <taxon>Pantevenvirales</taxon>
        <taxon>Straboviridae</taxon>
        <taxon>Slopekvirus</taxon>
        <taxon>Slopekvirus matisse</taxon>
    </lineage>
</organism>
<keyword evidence="1" id="KW-0812">Transmembrane</keyword>
<name>A0A0K1LP39_9CAUD</name>
<dbReference type="EMBL" id="KT001918">
    <property type="protein sequence ID" value="AKU44307.1"/>
    <property type="molecule type" value="Genomic_DNA"/>
</dbReference>
<reference evidence="2 3" key="1">
    <citation type="journal article" date="2015" name="Genome Announc.">
        <title>Complete Genome Sequence of Carbapenemase-Producing Klebsiella pneumoniae Myophage Matisse.</title>
        <authorList>
            <person name="Provasek V.E."/>
            <person name="Lessor L.E."/>
            <person name="Cahill J.L."/>
            <person name="Rasche E.S."/>
            <person name="Kuty Everett G.F."/>
        </authorList>
    </citation>
    <scope>NUCLEOTIDE SEQUENCE [LARGE SCALE GENOMIC DNA]</scope>
</reference>
<protein>
    <submittedName>
        <fullName evidence="2">Uncharacterized protein</fullName>
    </submittedName>
</protein>
<sequence length="78" mass="9095">MTRYNAPRLGKYLTIFGFCAFFSIIIGAIVWGILDMKKQQVEEEKLVKFLDTYCEVVEYGLNKKPTKYSCDQVIFNVK</sequence>
<evidence type="ECO:0000256" key="1">
    <source>
        <dbReference type="SAM" id="Phobius"/>
    </source>
</evidence>
<gene>
    <name evidence="2" type="ORF">CPT_Matisse3</name>
</gene>
<dbReference type="RefSeq" id="YP_009194247.1">
    <property type="nucleotide sequence ID" value="NC_028750.1"/>
</dbReference>
<keyword evidence="3" id="KW-1185">Reference proteome</keyword>
<dbReference type="Proteomes" id="UP000203408">
    <property type="component" value="Segment"/>
</dbReference>
<proteinExistence type="predicted"/>
<dbReference type="KEGG" id="vg:26613185"/>
<keyword evidence="1" id="KW-0472">Membrane</keyword>
<evidence type="ECO:0000313" key="3">
    <source>
        <dbReference type="Proteomes" id="UP000203408"/>
    </source>
</evidence>
<keyword evidence="1" id="KW-1133">Transmembrane helix</keyword>
<evidence type="ECO:0000313" key="2">
    <source>
        <dbReference type="EMBL" id="AKU44307.1"/>
    </source>
</evidence>
<dbReference type="GeneID" id="26613185"/>